<feature type="compositionally biased region" description="Polar residues" evidence="1">
    <location>
        <begin position="19"/>
        <end position="31"/>
    </location>
</feature>
<evidence type="ECO:0000313" key="2">
    <source>
        <dbReference type="EMBL" id="PWA59441.1"/>
    </source>
</evidence>
<reference evidence="2 3" key="1">
    <citation type="journal article" date="2018" name="Mol. Plant">
        <title>The genome of Artemisia annua provides insight into the evolution of Asteraceae family and artemisinin biosynthesis.</title>
        <authorList>
            <person name="Shen Q."/>
            <person name="Zhang L."/>
            <person name="Liao Z."/>
            <person name="Wang S."/>
            <person name="Yan T."/>
            <person name="Shi P."/>
            <person name="Liu M."/>
            <person name="Fu X."/>
            <person name="Pan Q."/>
            <person name="Wang Y."/>
            <person name="Lv Z."/>
            <person name="Lu X."/>
            <person name="Zhang F."/>
            <person name="Jiang W."/>
            <person name="Ma Y."/>
            <person name="Chen M."/>
            <person name="Hao X."/>
            <person name="Li L."/>
            <person name="Tang Y."/>
            <person name="Lv G."/>
            <person name="Zhou Y."/>
            <person name="Sun X."/>
            <person name="Brodelius P.E."/>
            <person name="Rose J.K.C."/>
            <person name="Tang K."/>
        </authorList>
    </citation>
    <scope>NUCLEOTIDE SEQUENCE [LARGE SCALE GENOMIC DNA]</scope>
    <source>
        <strain evidence="3">cv. Huhao1</strain>
        <tissue evidence="2">Leaf</tissue>
    </source>
</reference>
<dbReference type="PANTHER" id="PTHR34835">
    <property type="entry name" value="OS07G0283600 PROTEIN-RELATED"/>
    <property type="match status" value="1"/>
</dbReference>
<dbReference type="Proteomes" id="UP000245207">
    <property type="component" value="Unassembled WGS sequence"/>
</dbReference>
<feature type="compositionally biased region" description="Basic and acidic residues" evidence="1">
    <location>
        <begin position="96"/>
        <end position="113"/>
    </location>
</feature>
<feature type="region of interest" description="Disordered" evidence="1">
    <location>
        <begin position="1"/>
        <end position="114"/>
    </location>
</feature>
<gene>
    <name evidence="2" type="ORF">CTI12_AA391610</name>
</gene>
<organism evidence="2 3">
    <name type="scientific">Artemisia annua</name>
    <name type="common">Sweet wormwood</name>
    <dbReference type="NCBI Taxonomy" id="35608"/>
    <lineage>
        <taxon>Eukaryota</taxon>
        <taxon>Viridiplantae</taxon>
        <taxon>Streptophyta</taxon>
        <taxon>Embryophyta</taxon>
        <taxon>Tracheophyta</taxon>
        <taxon>Spermatophyta</taxon>
        <taxon>Magnoliopsida</taxon>
        <taxon>eudicotyledons</taxon>
        <taxon>Gunneridae</taxon>
        <taxon>Pentapetalae</taxon>
        <taxon>asterids</taxon>
        <taxon>campanulids</taxon>
        <taxon>Asterales</taxon>
        <taxon>Asteraceae</taxon>
        <taxon>Asteroideae</taxon>
        <taxon>Anthemideae</taxon>
        <taxon>Artemisiinae</taxon>
        <taxon>Artemisia</taxon>
    </lineage>
</organism>
<evidence type="ECO:0000256" key="1">
    <source>
        <dbReference type="SAM" id="MobiDB-lite"/>
    </source>
</evidence>
<comment type="caution">
    <text evidence="2">The sequence shown here is derived from an EMBL/GenBank/DDBJ whole genome shotgun (WGS) entry which is preliminary data.</text>
</comment>
<feature type="compositionally biased region" description="Basic and acidic residues" evidence="1">
    <location>
        <begin position="357"/>
        <end position="390"/>
    </location>
</feature>
<dbReference type="OrthoDB" id="1749738at2759"/>
<evidence type="ECO:0000313" key="3">
    <source>
        <dbReference type="Proteomes" id="UP000245207"/>
    </source>
</evidence>
<feature type="compositionally biased region" description="Low complexity" evidence="1">
    <location>
        <begin position="7"/>
        <end position="18"/>
    </location>
</feature>
<sequence>MVTRSSPNKTPEETTPNTYSSNPARQDSPTDSAIVLPTLQRKKIATEGSAKKKLTTKRKITESPSATTRSAAKKQRLEEEEEQKNKNKKEKKKKQEQKVEKKKKVEKEKRDVETVTVKRKRVEKKKKVAEDDMEDEETVLEKKKATHKLSPERKQRVREMGFGSLIGFPIEKVPAKLPYFILKNLDVETMEVKLPNGGVIKITPKKIREALGIPIGHKSFYAKRPRLKQETMPCRFMAQLPNRQRQRTTTALSNVIQTTEGTDFLFDLNYLMLFANCLVTYDDTAMLKYHVLENIKSPDDIPNIDWCTYIWNVLKQSKEKWNDTMLENWYYGPHLTFTAAKEEAKKKEEAEEKRKAEEKKKAEKEKAQKEEEKKSEEKRKAVAKELNEKRKKEKSPCNNKMANVIEPLTEDKTLLAYNVFSMQGEILDELFDDGKGTIVPRITMQSPSPGIQIDSMHQEIEKEKKNLKAQIKKFMDIINKDETSCKLRDVNLVFFPIIAHGHYYVIVFDLEKGHDVILDNSISDGDYDGKYKKNLCFCGKLRLD</sequence>
<dbReference type="EMBL" id="PKPP01005623">
    <property type="protein sequence ID" value="PWA59441.1"/>
    <property type="molecule type" value="Genomic_DNA"/>
</dbReference>
<evidence type="ECO:0008006" key="4">
    <source>
        <dbReference type="Google" id="ProtNLM"/>
    </source>
</evidence>
<protein>
    <recommendedName>
        <fullName evidence="4">Ubiquitin-like protease family profile domain-containing protein</fullName>
    </recommendedName>
</protein>
<name>A0A2U1MDU0_ARTAN</name>
<dbReference type="PANTHER" id="PTHR34835:SF34">
    <property type="entry name" value="OS08G0555500 PROTEIN"/>
    <property type="match status" value="1"/>
</dbReference>
<dbReference type="AlphaFoldDB" id="A0A2U1MDU0"/>
<feature type="region of interest" description="Disordered" evidence="1">
    <location>
        <begin position="357"/>
        <end position="396"/>
    </location>
</feature>
<accession>A0A2U1MDU0</accession>
<proteinExistence type="predicted"/>
<keyword evidence="3" id="KW-1185">Reference proteome</keyword>
<feature type="compositionally biased region" description="Basic residues" evidence="1">
    <location>
        <begin position="86"/>
        <end position="95"/>
    </location>
</feature>